<dbReference type="GO" id="GO:0005881">
    <property type="term" value="C:cytoplasmic microtubule"/>
    <property type="evidence" value="ECO:0007669"/>
    <property type="project" value="TreeGrafter"/>
</dbReference>
<dbReference type="Pfam" id="PF15239">
    <property type="entry name" value="CFAP96-like"/>
    <property type="match status" value="1"/>
</dbReference>
<comment type="subcellular location">
    <subcellularLocation>
        <location evidence="1">Cytoplasm</location>
        <location evidence="1">Cytoskeleton</location>
        <location evidence="1">Microtubule organizing center</location>
        <location evidence="1">Centrosome</location>
    </subcellularLocation>
</comment>
<comment type="similarity">
    <text evidence="4">Belongs to the CFAP96 family.</text>
</comment>
<keyword evidence="2" id="KW-0963">Cytoplasm</keyword>
<accession>A0AAV2NY48</accession>
<sequence>MSKKRVVNVPMVGRQYGKTDLERVGFFHDPASGPFDEYRGSVQFREDIDKGRQILSGPSNELFEKKFERIFEGEALTEPWRDEAKRRLQDERRKIGGRMLPTSPSKKHSSPGDWYGCFAKSSYFSKPEPRVEARKRTPVLPNVKIKPNPLGGPGYVDICLNPYPSYSHEPYDRVGGIVRKKTVSEGRFLTTSAPSDYFPPNPYEDEMPGPTYVRPIEIARKTVDVARFYVPFPKKPGGSHDGCFSKFPEYTNDPYVKDKAKAAAEPKFLSGGPSLRSKYTNSIIAQITKISCNARNYPEYRERVYPLR</sequence>
<dbReference type="PANTHER" id="PTHR31144:SF1">
    <property type="entry name" value="UPF0602 PROTEIN C4ORF47"/>
    <property type="match status" value="1"/>
</dbReference>
<dbReference type="InterPro" id="IPR029358">
    <property type="entry name" value="CFAP96"/>
</dbReference>
<evidence type="ECO:0000313" key="6">
    <source>
        <dbReference type="EMBL" id="CAL1685302.1"/>
    </source>
</evidence>
<dbReference type="GO" id="GO:0005813">
    <property type="term" value="C:centrosome"/>
    <property type="evidence" value="ECO:0007669"/>
    <property type="project" value="UniProtKB-SubCell"/>
</dbReference>
<reference evidence="6" key="1">
    <citation type="submission" date="2024-04" db="EMBL/GenBank/DDBJ databases">
        <authorList>
            <consortium name="Molecular Ecology Group"/>
        </authorList>
    </citation>
    <scope>NUCLEOTIDE SEQUENCE</scope>
</reference>
<name>A0AAV2NY48_9HYME</name>
<keyword evidence="7" id="KW-1185">Reference proteome</keyword>
<evidence type="ECO:0000256" key="4">
    <source>
        <dbReference type="ARBA" id="ARBA00035656"/>
    </source>
</evidence>
<evidence type="ECO:0000313" key="7">
    <source>
        <dbReference type="Proteomes" id="UP001497644"/>
    </source>
</evidence>
<evidence type="ECO:0000256" key="2">
    <source>
        <dbReference type="ARBA" id="ARBA00022490"/>
    </source>
</evidence>
<gene>
    <name evidence="6" type="ORF">LPLAT_LOCUS10837</name>
</gene>
<evidence type="ECO:0000256" key="5">
    <source>
        <dbReference type="ARBA" id="ARBA00035693"/>
    </source>
</evidence>
<dbReference type="EMBL" id="OZ034829">
    <property type="protein sequence ID" value="CAL1685302.1"/>
    <property type="molecule type" value="Genomic_DNA"/>
</dbReference>
<dbReference type="AlphaFoldDB" id="A0AAV2NY48"/>
<keyword evidence="3" id="KW-0206">Cytoskeleton</keyword>
<organism evidence="6 7">
    <name type="scientific">Lasius platythorax</name>
    <dbReference type="NCBI Taxonomy" id="488582"/>
    <lineage>
        <taxon>Eukaryota</taxon>
        <taxon>Metazoa</taxon>
        <taxon>Ecdysozoa</taxon>
        <taxon>Arthropoda</taxon>
        <taxon>Hexapoda</taxon>
        <taxon>Insecta</taxon>
        <taxon>Pterygota</taxon>
        <taxon>Neoptera</taxon>
        <taxon>Endopterygota</taxon>
        <taxon>Hymenoptera</taxon>
        <taxon>Apocrita</taxon>
        <taxon>Aculeata</taxon>
        <taxon>Formicoidea</taxon>
        <taxon>Formicidae</taxon>
        <taxon>Formicinae</taxon>
        <taxon>Lasius</taxon>
        <taxon>Lasius</taxon>
    </lineage>
</organism>
<proteinExistence type="inferred from homology"/>
<evidence type="ECO:0000256" key="1">
    <source>
        <dbReference type="ARBA" id="ARBA00004300"/>
    </source>
</evidence>
<dbReference type="Proteomes" id="UP001497644">
    <property type="component" value="Chromosome 6"/>
</dbReference>
<evidence type="ECO:0000256" key="3">
    <source>
        <dbReference type="ARBA" id="ARBA00023212"/>
    </source>
</evidence>
<protein>
    <recommendedName>
        <fullName evidence="5">Cilia-and flagella-associated protein 96</fullName>
    </recommendedName>
</protein>
<dbReference type="PANTHER" id="PTHR31144">
    <property type="entry name" value="UPF0602 PROTEIN C4ORF47"/>
    <property type="match status" value="1"/>
</dbReference>